<proteinExistence type="predicted"/>
<evidence type="ECO:0000313" key="1">
    <source>
        <dbReference type="EnsemblPlants" id="MELO3C029146.2.1"/>
    </source>
</evidence>
<sequence>MIRLLILWNNCKDKAKSIRLYVSKRDWLQVQYLEGTAPIRQYVNKSSVYLAEVQQEIIHNSHYQDIQLGYSEP</sequence>
<organism evidence="1">
    <name type="scientific">Cucumis melo</name>
    <name type="common">Muskmelon</name>
    <dbReference type="NCBI Taxonomy" id="3656"/>
    <lineage>
        <taxon>Eukaryota</taxon>
        <taxon>Viridiplantae</taxon>
        <taxon>Streptophyta</taxon>
        <taxon>Embryophyta</taxon>
        <taxon>Tracheophyta</taxon>
        <taxon>Spermatophyta</taxon>
        <taxon>Magnoliopsida</taxon>
        <taxon>eudicotyledons</taxon>
        <taxon>Gunneridae</taxon>
        <taxon>Pentapetalae</taxon>
        <taxon>rosids</taxon>
        <taxon>fabids</taxon>
        <taxon>Cucurbitales</taxon>
        <taxon>Cucurbitaceae</taxon>
        <taxon>Benincaseae</taxon>
        <taxon>Cucumis</taxon>
    </lineage>
</organism>
<accession>A0A9I9E5Q2</accession>
<reference evidence="1" key="1">
    <citation type="submission" date="2023-03" db="UniProtKB">
        <authorList>
            <consortium name="EnsemblPlants"/>
        </authorList>
    </citation>
    <scope>IDENTIFICATION</scope>
</reference>
<dbReference type="Gramene" id="MELO3C029146.2.1">
    <property type="protein sequence ID" value="MELO3C029146.2.1"/>
    <property type="gene ID" value="MELO3C029146.2"/>
</dbReference>
<dbReference type="AlphaFoldDB" id="A0A9I9E5Q2"/>
<name>A0A9I9E5Q2_CUCME</name>
<dbReference type="EnsemblPlants" id="MELO3C029146.2.1">
    <property type="protein sequence ID" value="MELO3C029146.2.1"/>
    <property type="gene ID" value="MELO3C029146.2"/>
</dbReference>
<protein>
    <submittedName>
        <fullName evidence="1">Uncharacterized protein</fullName>
    </submittedName>
</protein>